<sequence>MTYARFLGLFVVLPIVLLAVRYRRVLTGRALLPLVPLLAIVYVATCPWDNLAVKWGLWRFKPELIWGIVVGYLPLEEYLFFGLQTLLVGVWVLARLRRVSLAPAARKSPASPPVPAGQHRLDSKLGSNKLGSKEVVS</sequence>
<keyword evidence="3 9" id="KW-0812">Transmembrane</keyword>
<evidence type="ECO:0000256" key="6">
    <source>
        <dbReference type="ARBA" id="ARBA00023136"/>
    </source>
</evidence>
<dbReference type="NCBIfam" id="TIGR03462">
    <property type="entry name" value="CarR_dom_SF"/>
    <property type="match status" value="1"/>
</dbReference>
<comment type="pathway">
    <text evidence="2">Carotenoid biosynthesis.</text>
</comment>
<feature type="transmembrane region" description="Helical" evidence="9">
    <location>
        <begin position="34"/>
        <end position="58"/>
    </location>
</feature>
<accession>A0A250IX12</accession>
<evidence type="ECO:0000313" key="11">
    <source>
        <dbReference type="Proteomes" id="UP000217257"/>
    </source>
</evidence>
<dbReference type="AlphaFoldDB" id="A0A250IX12"/>
<evidence type="ECO:0008006" key="12">
    <source>
        <dbReference type="Google" id="ProtNLM"/>
    </source>
</evidence>
<proteinExistence type="predicted"/>
<dbReference type="InterPro" id="IPR017825">
    <property type="entry name" value="Lycopene_cyclase_dom"/>
</dbReference>
<evidence type="ECO:0000256" key="8">
    <source>
        <dbReference type="SAM" id="MobiDB-lite"/>
    </source>
</evidence>
<evidence type="ECO:0000256" key="3">
    <source>
        <dbReference type="ARBA" id="ARBA00022692"/>
    </source>
</evidence>
<evidence type="ECO:0000256" key="5">
    <source>
        <dbReference type="ARBA" id="ARBA00022989"/>
    </source>
</evidence>
<feature type="transmembrane region" description="Helical" evidence="9">
    <location>
        <begin position="78"/>
        <end position="96"/>
    </location>
</feature>
<dbReference type="GO" id="GO:0016020">
    <property type="term" value="C:membrane"/>
    <property type="evidence" value="ECO:0007669"/>
    <property type="project" value="UniProtKB-SubCell"/>
</dbReference>
<keyword evidence="4" id="KW-0125">Carotenoid biosynthesis</keyword>
<evidence type="ECO:0000256" key="7">
    <source>
        <dbReference type="ARBA" id="ARBA00023235"/>
    </source>
</evidence>
<dbReference type="EMBL" id="CP022098">
    <property type="protein sequence ID" value="ATB35772.1"/>
    <property type="molecule type" value="Genomic_DNA"/>
</dbReference>
<dbReference type="RefSeq" id="WP_095984350.1">
    <property type="nucleotide sequence ID" value="NZ_CP022098.1"/>
</dbReference>
<protein>
    <recommendedName>
        <fullName evidence="12">Lycopene cyclase domain-containing protein</fullName>
    </recommendedName>
</protein>
<dbReference type="KEGG" id="cfus:CYFUS_001186"/>
<keyword evidence="6 9" id="KW-0472">Membrane</keyword>
<feature type="transmembrane region" description="Helical" evidence="9">
    <location>
        <begin position="6"/>
        <end position="22"/>
    </location>
</feature>
<gene>
    <name evidence="10" type="ORF">CYFUS_001186</name>
</gene>
<evidence type="ECO:0000256" key="4">
    <source>
        <dbReference type="ARBA" id="ARBA00022746"/>
    </source>
</evidence>
<organism evidence="10 11">
    <name type="scientific">Cystobacter fuscus</name>
    <dbReference type="NCBI Taxonomy" id="43"/>
    <lineage>
        <taxon>Bacteria</taxon>
        <taxon>Pseudomonadati</taxon>
        <taxon>Myxococcota</taxon>
        <taxon>Myxococcia</taxon>
        <taxon>Myxococcales</taxon>
        <taxon>Cystobacterineae</taxon>
        <taxon>Archangiaceae</taxon>
        <taxon>Cystobacter</taxon>
    </lineage>
</organism>
<evidence type="ECO:0000256" key="1">
    <source>
        <dbReference type="ARBA" id="ARBA00004141"/>
    </source>
</evidence>
<dbReference type="Proteomes" id="UP000217257">
    <property type="component" value="Chromosome"/>
</dbReference>
<reference evidence="10 11" key="1">
    <citation type="submission" date="2017-06" db="EMBL/GenBank/DDBJ databases">
        <title>Sequencing and comparative analysis of myxobacterial genomes.</title>
        <authorList>
            <person name="Rupp O."/>
            <person name="Goesmann A."/>
            <person name="Sogaard-Andersen L."/>
        </authorList>
    </citation>
    <scope>NUCLEOTIDE SEQUENCE [LARGE SCALE GENOMIC DNA]</scope>
    <source>
        <strain evidence="10 11">DSM 52655</strain>
    </source>
</reference>
<evidence type="ECO:0000313" key="10">
    <source>
        <dbReference type="EMBL" id="ATB35772.1"/>
    </source>
</evidence>
<evidence type="ECO:0000256" key="2">
    <source>
        <dbReference type="ARBA" id="ARBA00004829"/>
    </source>
</evidence>
<name>A0A250IX12_9BACT</name>
<dbReference type="GO" id="GO:0016117">
    <property type="term" value="P:carotenoid biosynthetic process"/>
    <property type="evidence" value="ECO:0007669"/>
    <property type="project" value="UniProtKB-KW"/>
</dbReference>
<keyword evidence="7" id="KW-0413">Isomerase</keyword>
<feature type="region of interest" description="Disordered" evidence="8">
    <location>
        <begin position="102"/>
        <end position="137"/>
    </location>
</feature>
<dbReference type="GO" id="GO:0016872">
    <property type="term" value="F:intramolecular lyase activity"/>
    <property type="evidence" value="ECO:0007669"/>
    <property type="project" value="InterPro"/>
</dbReference>
<comment type="subcellular location">
    <subcellularLocation>
        <location evidence="1">Membrane</location>
        <topology evidence="1">Multi-pass membrane protein</topology>
    </subcellularLocation>
</comment>
<dbReference type="GO" id="GO:0045436">
    <property type="term" value="F:lycopene beta cyclase activity"/>
    <property type="evidence" value="ECO:0007669"/>
    <property type="project" value="UniProtKB-ARBA"/>
</dbReference>
<keyword evidence="5 9" id="KW-1133">Transmembrane helix</keyword>
<evidence type="ECO:0000256" key="9">
    <source>
        <dbReference type="SAM" id="Phobius"/>
    </source>
</evidence>